<dbReference type="AlphaFoldDB" id="A0A1M5V8G9"/>
<dbReference type="EMBL" id="FQXP01000004">
    <property type="protein sequence ID" value="SHH71384.1"/>
    <property type="molecule type" value="Genomic_DNA"/>
</dbReference>
<name>A0A1M5V8G9_9CLOT</name>
<gene>
    <name evidence="1" type="ORF">SAMN02745196_01161</name>
</gene>
<dbReference type="STRING" id="1121306.SAMN02745196_01161"/>
<reference evidence="1 2" key="1">
    <citation type="submission" date="2016-11" db="EMBL/GenBank/DDBJ databases">
        <authorList>
            <person name="Jaros S."/>
            <person name="Januszkiewicz K."/>
            <person name="Wedrychowicz H."/>
        </authorList>
    </citation>
    <scope>NUCLEOTIDE SEQUENCE [LARGE SCALE GENOMIC DNA]</scope>
    <source>
        <strain evidence="1 2">DSM 3089</strain>
    </source>
</reference>
<evidence type="ECO:0000313" key="1">
    <source>
        <dbReference type="EMBL" id="SHH71384.1"/>
    </source>
</evidence>
<keyword evidence="2" id="KW-1185">Reference proteome</keyword>
<dbReference type="Proteomes" id="UP000184526">
    <property type="component" value="Unassembled WGS sequence"/>
</dbReference>
<proteinExistence type="predicted"/>
<accession>A0A1M5V8G9</accession>
<organism evidence="1 2">
    <name type="scientific">Clostridium collagenovorans DSM 3089</name>
    <dbReference type="NCBI Taxonomy" id="1121306"/>
    <lineage>
        <taxon>Bacteria</taxon>
        <taxon>Bacillati</taxon>
        <taxon>Bacillota</taxon>
        <taxon>Clostridia</taxon>
        <taxon>Eubacteriales</taxon>
        <taxon>Clostridiaceae</taxon>
        <taxon>Clostridium</taxon>
    </lineage>
</organism>
<sequence>MLKFNERDIRLYKNLDFKVTDEFIGKTVDGEKEFIAIRFIKTKEKRLN</sequence>
<dbReference type="RefSeq" id="WP_178138952.1">
    <property type="nucleotide sequence ID" value="NZ_FQXP01000004.1"/>
</dbReference>
<protein>
    <submittedName>
        <fullName evidence="1">Uncharacterized protein</fullName>
    </submittedName>
</protein>
<evidence type="ECO:0000313" key="2">
    <source>
        <dbReference type="Proteomes" id="UP000184526"/>
    </source>
</evidence>